<dbReference type="CDD" id="cd01639">
    <property type="entry name" value="IMPase"/>
    <property type="match status" value="1"/>
</dbReference>
<dbReference type="Gene3D" id="3.30.540.10">
    <property type="entry name" value="Fructose-1,6-Bisphosphatase, subunit A, domain 1"/>
    <property type="match status" value="1"/>
</dbReference>
<dbReference type="Pfam" id="PF00459">
    <property type="entry name" value="Inositol_P"/>
    <property type="match status" value="1"/>
</dbReference>
<dbReference type="SUPFAM" id="SSF56655">
    <property type="entry name" value="Carbohydrate phosphatase"/>
    <property type="match status" value="1"/>
</dbReference>
<comment type="caution">
    <text evidence="9">The sequence shown here is derived from an EMBL/GenBank/DDBJ whole genome shotgun (WGS) entry which is preliminary data.</text>
</comment>
<comment type="similarity">
    <text evidence="3 8">Belongs to the inositol monophosphatase superfamily.</text>
</comment>
<feature type="binding site" evidence="7">
    <location>
        <position position="111"/>
    </location>
    <ligand>
        <name>Mg(2+)</name>
        <dbReference type="ChEBI" id="CHEBI:18420"/>
        <label>1</label>
        <note>catalytic</note>
    </ligand>
</feature>
<evidence type="ECO:0000256" key="4">
    <source>
        <dbReference type="ARBA" id="ARBA00022723"/>
    </source>
</evidence>
<dbReference type="GO" id="GO:0007165">
    <property type="term" value="P:signal transduction"/>
    <property type="evidence" value="ECO:0007669"/>
    <property type="project" value="TreeGrafter"/>
</dbReference>
<evidence type="ECO:0000256" key="1">
    <source>
        <dbReference type="ARBA" id="ARBA00001033"/>
    </source>
</evidence>
<dbReference type="GO" id="GO:0046872">
    <property type="term" value="F:metal ion binding"/>
    <property type="evidence" value="ECO:0007669"/>
    <property type="project" value="UniProtKB-KW"/>
</dbReference>
<evidence type="ECO:0000313" key="10">
    <source>
        <dbReference type="Proteomes" id="UP000176101"/>
    </source>
</evidence>
<dbReference type="GO" id="GO:0008934">
    <property type="term" value="F:inositol monophosphate 1-phosphatase activity"/>
    <property type="evidence" value="ECO:0007669"/>
    <property type="project" value="InterPro"/>
</dbReference>
<keyword evidence="6 7" id="KW-0460">Magnesium</keyword>
<dbReference type="InterPro" id="IPR033942">
    <property type="entry name" value="IMPase"/>
</dbReference>
<evidence type="ECO:0000313" key="9">
    <source>
        <dbReference type="EMBL" id="OEV04620.1"/>
    </source>
</evidence>
<dbReference type="PRINTS" id="PR00377">
    <property type="entry name" value="IMPHPHTASES"/>
</dbReference>
<feature type="binding site" evidence="7">
    <location>
        <position position="84"/>
    </location>
    <ligand>
        <name>Mg(2+)</name>
        <dbReference type="ChEBI" id="CHEBI:18420"/>
        <label>1</label>
        <note>catalytic</note>
    </ligand>
</feature>
<keyword evidence="5 8" id="KW-0378">Hydrolase</keyword>
<dbReference type="PROSITE" id="PS00630">
    <property type="entry name" value="IMP_2"/>
    <property type="match status" value="1"/>
</dbReference>
<comment type="catalytic activity">
    <reaction evidence="1 8">
        <text>a myo-inositol phosphate + H2O = myo-inositol + phosphate</text>
        <dbReference type="Rhea" id="RHEA:24056"/>
        <dbReference type="ChEBI" id="CHEBI:15377"/>
        <dbReference type="ChEBI" id="CHEBI:17268"/>
        <dbReference type="ChEBI" id="CHEBI:43474"/>
        <dbReference type="ChEBI" id="CHEBI:84139"/>
        <dbReference type="EC" id="3.1.3.25"/>
    </reaction>
</comment>
<gene>
    <name evidence="9" type="ORF">AN216_06905</name>
</gene>
<dbReference type="InterPro" id="IPR020583">
    <property type="entry name" value="Inositol_monoP_metal-BS"/>
</dbReference>
<dbReference type="PANTHER" id="PTHR20854">
    <property type="entry name" value="INOSITOL MONOPHOSPHATASE"/>
    <property type="match status" value="1"/>
</dbReference>
<dbReference type="InterPro" id="IPR020550">
    <property type="entry name" value="Inositol_monophosphatase_CS"/>
</dbReference>
<dbReference type="Gene3D" id="3.40.190.80">
    <property type="match status" value="1"/>
</dbReference>
<dbReference type="GO" id="GO:0006020">
    <property type="term" value="P:inositol metabolic process"/>
    <property type="evidence" value="ECO:0007669"/>
    <property type="project" value="TreeGrafter"/>
</dbReference>
<dbReference type="GO" id="GO:0046854">
    <property type="term" value="P:phosphatidylinositol phosphate biosynthetic process"/>
    <property type="evidence" value="ECO:0007669"/>
    <property type="project" value="InterPro"/>
</dbReference>
<comment type="cofactor">
    <cofactor evidence="2 7 8">
        <name>Mg(2+)</name>
        <dbReference type="ChEBI" id="CHEBI:18420"/>
    </cofactor>
</comment>
<dbReference type="EMBL" id="LJGU01000113">
    <property type="protein sequence ID" value="OEV04620.1"/>
    <property type="molecule type" value="Genomic_DNA"/>
</dbReference>
<protein>
    <recommendedName>
        <fullName evidence="8">Inositol-1-monophosphatase</fullName>
        <ecNumber evidence="8">3.1.3.25</ecNumber>
    </recommendedName>
</protein>
<dbReference type="EC" id="3.1.3.25" evidence="8"/>
<keyword evidence="10" id="KW-1185">Reference proteome</keyword>
<evidence type="ECO:0000256" key="8">
    <source>
        <dbReference type="RuleBase" id="RU364068"/>
    </source>
</evidence>
<evidence type="ECO:0000256" key="2">
    <source>
        <dbReference type="ARBA" id="ARBA00001946"/>
    </source>
</evidence>
<feature type="binding site" evidence="7">
    <location>
        <position position="235"/>
    </location>
    <ligand>
        <name>Mg(2+)</name>
        <dbReference type="ChEBI" id="CHEBI:18420"/>
        <label>1</label>
        <note>catalytic</note>
    </ligand>
</feature>
<dbReference type="AlphaFoldDB" id="A0A1E7KL54"/>
<accession>A0A1E7KL54</accession>
<name>A0A1E7KL54_9ACTN</name>
<keyword evidence="4 7" id="KW-0479">Metal-binding</keyword>
<evidence type="ECO:0000256" key="6">
    <source>
        <dbReference type="ARBA" id="ARBA00022842"/>
    </source>
</evidence>
<dbReference type="OrthoDB" id="9772456at2"/>
<dbReference type="Proteomes" id="UP000176101">
    <property type="component" value="Unassembled WGS sequence"/>
</dbReference>
<evidence type="ECO:0000256" key="7">
    <source>
        <dbReference type="PIRSR" id="PIRSR600760-2"/>
    </source>
</evidence>
<dbReference type="RefSeq" id="WP_070195695.1">
    <property type="nucleotide sequence ID" value="NZ_LJGU01000113.1"/>
</dbReference>
<feature type="binding site" evidence="7">
    <location>
        <position position="108"/>
    </location>
    <ligand>
        <name>Mg(2+)</name>
        <dbReference type="ChEBI" id="CHEBI:18420"/>
        <label>1</label>
        <note>catalytic</note>
    </ligand>
</feature>
<evidence type="ECO:0000256" key="3">
    <source>
        <dbReference type="ARBA" id="ARBA00009759"/>
    </source>
</evidence>
<dbReference type="PROSITE" id="PS00629">
    <property type="entry name" value="IMP_1"/>
    <property type="match status" value="1"/>
</dbReference>
<dbReference type="STRING" id="1075402.AN216_06905"/>
<reference evidence="9 10" key="1">
    <citation type="journal article" date="2016" name="Front. Microbiol.">
        <title>Comparative Genomics Analysis of Streptomyces Species Reveals Their Adaptation to the Marine Environment and Their Diversity at the Genomic Level.</title>
        <authorList>
            <person name="Tian X."/>
            <person name="Zhang Z."/>
            <person name="Yang T."/>
            <person name="Chen M."/>
            <person name="Li J."/>
            <person name="Chen F."/>
            <person name="Yang J."/>
            <person name="Li W."/>
            <person name="Zhang B."/>
            <person name="Zhang Z."/>
            <person name="Wu J."/>
            <person name="Zhang C."/>
            <person name="Long L."/>
            <person name="Xiao J."/>
        </authorList>
    </citation>
    <scope>NUCLEOTIDE SEQUENCE [LARGE SCALE GENOMIC DNA]</scope>
    <source>
        <strain evidence="9 10">SCSIO 02100</strain>
    </source>
</reference>
<proteinExistence type="inferred from homology"/>
<organism evidence="9 10">
    <name type="scientific">Streptomyces oceani</name>
    <dbReference type="NCBI Taxonomy" id="1075402"/>
    <lineage>
        <taxon>Bacteria</taxon>
        <taxon>Bacillati</taxon>
        <taxon>Actinomycetota</taxon>
        <taxon>Actinomycetes</taxon>
        <taxon>Kitasatosporales</taxon>
        <taxon>Streptomycetaceae</taxon>
        <taxon>Streptomyces</taxon>
    </lineage>
</organism>
<dbReference type="InterPro" id="IPR000760">
    <property type="entry name" value="Inositol_monophosphatase-like"/>
</dbReference>
<evidence type="ECO:0000256" key="5">
    <source>
        <dbReference type="ARBA" id="ARBA00022801"/>
    </source>
</evidence>
<feature type="binding site" evidence="7">
    <location>
        <position position="110"/>
    </location>
    <ligand>
        <name>Mg(2+)</name>
        <dbReference type="ChEBI" id="CHEBI:18420"/>
        <label>1</label>
        <note>catalytic</note>
    </ligand>
</feature>
<sequence length="286" mass="30592">MSEQPTEHDPQDERDQLKADLLELALEAARRAGVLLAEGRPADLGVAATKSSPIDVVTEMDIAAEKLITGYLSEHRPGDTFLAEEGSLGSDDGTSPRARDSGVRWVIDPLDGTVNYLYGLPSWAVSIAAEYEGSRLVGVVEVPSRGETYRAVLGHGAFLNARPISCRGEVGLEEALVGTGFNYVHERRRAQAEVAHRLIPRVRDIRRSGSAALDLCDVAAGRLDAFYERGLNAWDYAAGELIAREAGALTGGRPGAEVGPELALAASPGAFTQLQPLLEELGAWHD</sequence>
<dbReference type="PATRIC" id="fig|1075402.3.peg.4174"/>
<dbReference type="PANTHER" id="PTHR20854:SF4">
    <property type="entry name" value="INOSITOL-1-MONOPHOSPHATASE-RELATED"/>
    <property type="match status" value="1"/>
</dbReference>